<dbReference type="NCBIfam" id="NF011465">
    <property type="entry name" value="PRK14886.1-1"/>
    <property type="match status" value="1"/>
</dbReference>
<feature type="non-terminal residue" evidence="1">
    <location>
        <position position="1"/>
    </location>
</feature>
<proteinExistence type="predicted"/>
<dbReference type="InterPro" id="IPR036504">
    <property type="entry name" value="CGI121/TPRKB_sf"/>
</dbReference>
<organism evidence="1">
    <name type="scientific">marine sediment metagenome</name>
    <dbReference type="NCBI Taxonomy" id="412755"/>
    <lineage>
        <taxon>unclassified sequences</taxon>
        <taxon>metagenomes</taxon>
        <taxon>ecological metagenomes</taxon>
    </lineage>
</organism>
<sequence length="105" mass="11745">TTNSLGMEILLYASGERQLKLAIPKMGIKKGKGNIAFVFTNGKISDKLVNEILKHLTLKRDDKVLDGDRNTLKKFGLKETEIETVKKAKYGNLILEKVAMVDIIK</sequence>
<reference evidence="1" key="1">
    <citation type="journal article" date="2014" name="Front. Microbiol.">
        <title>High frequency of phylogenetically diverse reductive dehalogenase-homologous genes in deep subseafloor sedimentary metagenomes.</title>
        <authorList>
            <person name="Kawai M."/>
            <person name="Futagami T."/>
            <person name="Toyoda A."/>
            <person name="Takaki Y."/>
            <person name="Nishi S."/>
            <person name="Hori S."/>
            <person name="Arai W."/>
            <person name="Tsubouchi T."/>
            <person name="Morono Y."/>
            <person name="Uchiyama I."/>
            <person name="Ito T."/>
            <person name="Fujiyama A."/>
            <person name="Inagaki F."/>
            <person name="Takami H."/>
        </authorList>
    </citation>
    <scope>NUCLEOTIDE SEQUENCE</scope>
    <source>
        <strain evidence="1">Expedition CK06-06</strain>
    </source>
</reference>
<accession>X0X2A5</accession>
<protein>
    <submittedName>
        <fullName evidence="1">Uncharacterized protein</fullName>
    </submittedName>
</protein>
<comment type="caution">
    <text evidence="1">The sequence shown here is derived from an EMBL/GenBank/DDBJ whole genome shotgun (WGS) entry which is preliminary data.</text>
</comment>
<dbReference type="EMBL" id="BARS01049845">
    <property type="protein sequence ID" value="GAG37349.1"/>
    <property type="molecule type" value="Genomic_DNA"/>
</dbReference>
<name>X0X2A5_9ZZZZ</name>
<dbReference type="AlphaFoldDB" id="X0X2A5"/>
<dbReference type="Gene3D" id="3.30.2380.10">
    <property type="entry name" value="CGI121/TPRKB"/>
    <property type="match status" value="1"/>
</dbReference>
<evidence type="ECO:0000313" key="1">
    <source>
        <dbReference type="EMBL" id="GAG37349.1"/>
    </source>
</evidence>
<gene>
    <name evidence="1" type="ORF">S01H1_74493</name>
</gene>
<dbReference type="SUPFAM" id="SSF143870">
    <property type="entry name" value="PF0523-like"/>
    <property type="match status" value="1"/>
</dbReference>